<evidence type="ECO:0000256" key="5">
    <source>
        <dbReference type="ARBA" id="ARBA00022801"/>
    </source>
</evidence>
<feature type="binding site" evidence="9">
    <location>
        <position position="127"/>
    </location>
    <ligand>
        <name>Zn(2+)</name>
        <dbReference type="ChEBI" id="CHEBI:29105"/>
        <note>catalytic</note>
    </ligand>
</feature>
<dbReference type="PRINTS" id="PR00756">
    <property type="entry name" value="ALADIPTASE"/>
</dbReference>
<dbReference type="EMBL" id="QKWP01000639">
    <property type="protein sequence ID" value="RIB16976.1"/>
    <property type="molecule type" value="Genomic_DNA"/>
</dbReference>
<dbReference type="GO" id="GO:0006508">
    <property type="term" value="P:proteolysis"/>
    <property type="evidence" value="ECO:0007669"/>
    <property type="project" value="UniProtKB-KW"/>
</dbReference>
<evidence type="ECO:0000256" key="1">
    <source>
        <dbReference type="ARBA" id="ARBA00010136"/>
    </source>
</evidence>
<dbReference type="InterPro" id="IPR014782">
    <property type="entry name" value="Peptidase_M1_dom"/>
</dbReference>
<dbReference type="SUPFAM" id="SSF55486">
    <property type="entry name" value="Metalloproteases ('zincins'), catalytic domain"/>
    <property type="match status" value="1"/>
</dbReference>
<comment type="similarity">
    <text evidence="1">Belongs to the peptidase M1 family.</text>
</comment>
<comment type="cofactor">
    <cofactor evidence="9">
        <name>Zn(2+)</name>
        <dbReference type="ChEBI" id="CHEBI:29105"/>
    </cofactor>
    <text evidence="9">Binds 1 zinc ion per subunit.</text>
</comment>
<dbReference type="GO" id="GO:0043171">
    <property type="term" value="P:peptide catabolic process"/>
    <property type="evidence" value="ECO:0007669"/>
    <property type="project" value="TreeGrafter"/>
</dbReference>
<evidence type="ECO:0000256" key="4">
    <source>
        <dbReference type="ARBA" id="ARBA00022723"/>
    </source>
</evidence>
<evidence type="ECO:0000313" key="13">
    <source>
        <dbReference type="Proteomes" id="UP000266673"/>
    </source>
</evidence>
<keyword evidence="5" id="KW-0378">Hydrolase</keyword>
<dbReference type="GO" id="GO:0070006">
    <property type="term" value="F:metalloaminopeptidase activity"/>
    <property type="evidence" value="ECO:0007669"/>
    <property type="project" value="TreeGrafter"/>
</dbReference>
<feature type="domain" description="Peptidase M1 membrane alanine aminopeptidase" evidence="11">
    <location>
        <begin position="71"/>
        <end position="260"/>
    </location>
</feature>
<dbReference type="GO" id="GO:0016020">
    <property type="term" value="C:membrane"/>
    <property type="evidence" value="ECO:0007669"/>
    <property type="project" value="TreeGrafter"/>
</dbReference>
<comment type="caution">
    <text evidence="12">The sequence shown here is derived from an EMBL/GenBank/DDBJ whole genome shotgun (WGS) entry which is preliminary data.</text>
</comment>
<dbReference type="PANTHER" id="PTHR11533:SF174">
    <property type="entry name" value="PUROMYCIN-SENSITIVE AMINOPEPTIDASE-RELATED"/>
    <property type="match status" value="1"/>
</dbReference>
<evidence type="ECO:0000256" key="10">
    <source>
        <dbReference type="PIRSR" id="PIRSR634016-4"/>
    </source>
</evidence>
<evidence type="ECO:0000256" key="8">
    <source>
        <dbReference type="PIRSR" id="PIRSR634016-1"/>
    </source>
</evidence>
<reference evidence="12 13" key="1">
    <citation type="submission" date="2018-06" db="EMBL/GenBank/DDBJ databases">
        <title>Comparative genomics reveals the genomic features of Rhizophagus irregularis, R. cerebriforme, R. diaphanum and Gigaspora rosea, and their symbiotic lifestyle signature.</title>
        <authorList>
            <person name="Morin E."/>
            <person name="San Clemente H."/>
            <person name="Chen E.C.H."/>
            <person name="De La Providencia I."/>
            <person name="Hainaut M."/>
            <person name="Kuo A."/>
            <person name="Kohler A."/>
            <person name="Murat C."/>
            <person name="Tang N."/>
            <person name="Roy S."/>
            <person name="Loubradou J."/>
            <person name="Henrissat B."/>
            <person name="Grigoriev I.V."/>
            <person name="Corradi N."/>
            <person name="Roux C."/>
            <person name="Martin F.M."/>
        </authorList>
    </citation>
    <scope>NUCLEOTIDE SEQUENCE [LARGE SCALE GENOMIC DNA]</scope>
    <source>
        <strain evidence="12 13">DAOM 194757</strain>
    </source>
</reference>
<dbReference type="GO" id="GO:0005737">
    <property type="term" value="C:cytoplasm"/>
    <property type="evidence" value="ECO:0007669"/>
    <property type="project" value="TreeGrafter"/>
</dbReference>
<evidence type="ECO:0000256" key="2">
    <source>
        <dbReference type="ARBA" id="ARBA00022438"/>
    </source>
</evidence>
<dbReference type="AlphaFoldDB" id="A0A397VCE0"/>
<dbReference type="PANTHER" id="PTHR11533">
    <property type="entry name" value="PROTEASE M1 ZINC METALLOPROTEASE"/>
    <property type="match status" value="1"/>
</dbReference>
<keyword evidence="7" id="KW-0482">Metalloprotease</keyword>
<dbReference type="Pfam" id="PF01433">
    <property type="entry name" value="Peptidase_M1"/>
    <property type="match status" value="1"/>
</dbReference>
<evidence type="ECO:0000256" key="6">
    <source>
        <dbReference type="ARBA" id="ARBA00022833"/>
    </source>
</evidence>
<feature type="active site" description="Proton acceptor" evidence="8">
    <location>
        <position position="128"/>
    </location>
</feature>
<keyword evidence="4 9" id="KW-0479">Metal-binding</keyword>
<dbReference type="GO" id="GO:0005615">
    <property type="term" value="C:extracellular space"/>
    <property type="evidence" value="ECO:0007669"/>
    <property type="project" value="TreeGrafter"/>
</dbReference>
<proteinExistence type="inferred from homology"/>
<dbReference type="Gene3D" id="1.10.390.10">
    <property type="entry name" value="Neutral Protease Domain 2"/>
    <property type="match status" value="1"/>
</dbReference>
<evidence type="ECO:0000256" key="9">
    <source>
        <dbReference type="PIRSR" id="PIRSR634016-3"/>
    </source>
</evidence>
<organism evidence="12 13">
    <name type="scientific">Gigaspora rosea</name>
    <dbReference type="NCBI Taxonomy" id="44941"/>
    <lineage>
        <taxon>Eukaryota</taxon>
        <taxon>Fungi</taxon>
        <taxon>Fungi incertae sedis</taxon>
        <taxon>Mucoromycota</taxon>
        <taxon>Glomeromycotina</taxon>
        <taxon>Glomeromycetes</taxon>
        <taxon>Diversisporales</taxon>
        <taxon>Gigasporaceae</taxon>
        <taxon>Gigaspora</taxon>
    </lineage>
</organism>
<name>A0A397VCE0_9GLOM</name>
<feature type="site" description="Transition state stabilizer" evidence="10">
    <location>
        <position position="203"/>
    </location>
</feature>
<evidence type="ECO:0000256" key="7">
    <source>
        <dbReference type="ARBA" id="ARBA00023049"/>
    </source>
</evidence>
<dbReference type="InterPro" id="IPR050344">
    <property type="entry name" value="Peptidase_M1_aminopeptidases"/>
</dbReference>
<dbReference type="InterPro" id="IPR034016">
    <property type="entry name" value="M1_APN-typ"/>
</dbReference>
<gene>
    <name evidence="12" type="ORF">C2G38_2142835</name>
</gene>
<dbReference type="GO" id="GO:0042277">
    <property type="term" value="F:peptide binding"/>
    <property type="evidence" value="ECO:0007669"/>
    <property type="project" value="TreeGrafter"/>
</dbReference>
<accession>A0A397VCE0</accession>
<dbReference type="CDD" id="cd09601">
    <property type="entry name" value="M1_APN-Q_like"/>
    <property type="match status" value="1"/>
</dbReference>
<keyword evidence="13" id="KW-1185">Reference proteome</keyword>
<sequence>MLTLNVIEIQVKSAKLSDLSLKTNQSQNAINISYDTQKQTVSLTFPEELPTGSKAALHLEFTGILNDQMCVFGIPYPLPKCDMVAIPDFEAVAMENWGLITYRTIAILFVLKHLMLSSSNVLHTLFHELAHQWFSNLVTMKWWDHLWLNEGFATWVGYIAVDKIFPDWDIWTQFIMEGFQRGLQLDALRSSHHIEVPVNDPSYFKGASVIRMLSNFIGENIFLAGIRRYLKRHEYSNASTDDLWKALTEESGIDVGQFMTGSEMDRAKPGNLVWALIFRSNIFMGRAWFYKYLLLRIYEIQKFVSIREMLAKNIKPLLFLMITGKKAFSMLNKNH</sequence>
<evidence type="ECO:0000313" key="12">
    <source>
        <dbReference type="EMBL" id="RIB16976.1"/>
    </source>
</evidence>
<dbReference type="FunFam" id="1.10.390.10:FF:000006">
    <property type="entry name" value="Puromycin-sensitive aminopeptidase"/>
    <property type="match status" value="1"/>
</dbReference>
<dbReference type="STRING" id="44941.A0A397VCE0"/>
<feature type="binding site" evidence="9">
    <location>
        <position position="150"/>
    </location>
    <ligand>
        <name>Zn(2+)</name>
        <dbReference type="ChEBI" id="CHEBI:29105"/>
        <note>catalytic</note>
    </ligand>
</feature>
<keyword evidence="6 9" id="KW-0862">Zinc</keyword>
<evidence type="ECO:0000256" key="3">
    <source>
        <dbReference type="ARBA" id="ARBA00022670"/>
    </source>
</evidence>
<dbReference type="GO" id="GO:0008270">
    <property type="term" value="F:zinc ion binding"/>
    <property type="evidence" value="ECO:0007669"/>
    <property type="project" value="InterPro"/>
</dbReference>
<keyword evidence="3" id="KW-0645">Protease</keyword>
<evidence type="ECO:0000259" key="11">
    <source>
        <dbReference type="Pfam" id="PF01433"/>
    </source>
</evidence>
<dbReference type="OrthoDB" id="10031169at2759"/>
<feature type="binding site" evidence="9">
    <location>
        <position position="131"/>
    </location>
    <ligand>
        <name>Zn(2+)</name>
        <dbReference type="ChEBI" id="CHEBI:29105"/>
        <note>catalytic</note>
    </ligand>
</feature>
<dbReference type="Proteomes" id="UP000266673">
    <property type="component" value="Unassembled WGS sequence"/>
</dbReference>
<dbReference type="InterPro" id="IPR001930">
    <property type="entry name" value="Peptidase_M1"/>
</dbReference>
<dbReference type="InterPro" id="IPR027268">
    <property type="entry name" value="Peptidase_M4/M1_CTD_sf"/>
</dbReference>
<keyword evidence="2" id="KW-0031">Aminopeptidase</keyword>
<protein>
    <recommendedName>
        <fullName evidence="11">Peptidase M1 membrane alanine aminopeptidase domain-containing protein</fullName>
    </recommendedName>
</protein>